<evidence type="ECO:0000313" key="2">
    <source>
        <dbReference type="Proteomes" id="UP000092460"/>
    </source>
</evidence>
<organism evidence="1 2">
    <name type="scientific">Glossina palpalis gambiensis</name>
    <dbReference type="NCBI Taxonomy" id="67801"/>
    <lineage>
        <taxon>Eukaryota</taxon>
        <taxon>Metazoa</taxon>
        <taxon>Ecdysozoa</taxon>
        <taxon>Arthropoda</taxon>
        <taxon>Hexapoda</taxon>
        <taxon>Insecta</taxon>
        <taxon>Pterygota</taxon>
        <taxon>Neoptera</taxon>
        <taxon>Endopterygota</taxon>
        <taxon>Diptera</taxon>
        <taxon>Brachycera</taxon>
        <taxon>Muscomorpha</taxon>
        <taxon>Hippoboscoidea</taxon>
        <taxon>Glossinidae</taxon>
        <taxon>Glossina</taxon>
    </lineage>
</organism>
<keyword evidence="2" id="KW-1185">Reference proteome</keyword>
<reference evidence="1" key="2">
    <citation type="submission" date="2020-05" db="UniProtKB">
        <authorList>
            <consortium name="EnsemblMetazoa"/>
        </authorList>
    </citation>
    <scope>IDENTIFICATION</scope>
    <source>
        <strain evidence="1">IAEA</strain>
    </source>
</reference>
<dbReference type="Proteomes" id="UP000092460">
    <property type="component" value="Unassembled WGS sequence"/>
</dbReference>
<sequence>MEEEGSGEQFKQCVYKYFIKNFTGPGEAPLAMKGAEGYQLLLFVNTTSCTILILFNHKIIQLSSVQELNAEWRQNCTTDSGPKSDNFAGKSQLRSTVRLDLWACSVFFKNGDNGASGNFGLIDKSAALLWIRENIADGGYAKQIQ</sequence>
<evidence type="ECO:0000313" key="1">
    <source>
        <dbReference type="EnsemblMetazoa" id="GPPI049553-PA"/>
    </source>
</evidence>
<proteinExistence type="predicted"/>
<dbReference type="EnsemblMetazoa" id="GPPI049553-RA">
    <property type="protein sequence ID" value="GPPI049553-PA"/>
    <property type="gene ID" value="GPPI049553"/>
</dbReference>
<dbReference type="EMBL" id="JXJN01025922">
    <property type="status" value="NOT_ANNOTATED_CDS"/>
    <property type="molecule type" value="Genomic_DNA"/>
</dbReference>
<reference evidence="2" key="1">
    <citation type="submission" date="2015-01" db="EMBL/GenBank/DDBJ databases">
        <authorList>
            <person name="Aksoy S."/>
            <person name="Warren W."/>
            <person name="Wilson R.K."/>
        </authorList>
    </citation>
    <scope>NUCLEOTIDE SEQUENCE [LARGE SCALE GENOMIC DNA]</scope>
    <source>
        <strain evidence="2">IAEA</strain>
    </source>
</reference>
<dbReference type="AlphaFoldDB" id="A0A1B0C5B2"/>
<name>A0A1B0C5B2_9MUSC</name>
<accession>A0A1B0C5B2</accession>
<dbReference type="VEuPathDB" id="VectorBase:GPPI049553"/>
<protein>
    <submittedName>
        <fullName evidence="1">Uncharacterized protein</fullName>
    </submittedName>
</protein>